<dbReference type="InterPro" id="IPR016024">
    <property type="entry name" value="ARM-type_fold"/>
</dbReference>
<dbReference type="InterPro" id="IPR024741">
    <property type="entry name" value="Condensin2_G2"/>
</dbReference>
<evidence type="ECO:0000313" key="1">
    <source>
        <dbReference type="EMBL" id="GFR20307.1"/>
    </source>
</evidence>
<gene>
    <name evidence="1" type="primary">NCAPG2</name>
    <name evidence="1" type="ORF">TNCT_712731</name>
</gene>
<name>A0A8X6LTQ2_TRICU</name>
<comment type="caution">
    <text evidence="1">The sequence shown here is derived from an EMBL/GenBank/DDBJ whole genome shotgun (WGS) entry which is preliminary data.</text>
</comment>
<dbReference type="SUPFAM" id="SSF48371">
    <property type="entry name" value="ARM repeat"/>
    <property type="match status" value="1"/>
</dbReference>
<accession>A0A8X6LTQ2</accession>
<organism evidence="1 2">
    <name type="scientific">Trichonephila clavata</name>
    <name type="common">Joro spider</name>
    <name type="synonym">Nephila clavata</name>
    <dbReference type="NCBI Taxonomy" id="2740835"/>
    <lineage>
        <taxon>Eukaryota</taxon>
        <taxon>Metazoa</taxon>
        <taxon>Ecdysozoa</taxon>
        <taxon>Arthropoda</taxon>
        <taxon>Chelicerata</taxon>
        <taxon>Arachnida</taxon>
        <taxon>Araneae</taxon>
        <taxon>Araneomorphae</taxon>
        <taxon>Entelegynae</taxon>
        <taxon>Araneoidea</taxon>
        <taxon>Nephilidae</taxon>
        <taxon>Trichonephila</taxon>
    </lineage>
</organism>
<dbReference type="GO" id="GO:0000796">
    <property type="term" value="C:condensin complex"/>
    <property type="evidence" value="ECO:0007669"/>
    <property type="project" value="TreeGrafter"/>
</dbReference>
<dbReference type="GO" id="GO:0005634">
    <property type="term" value="C:nucleus"/>
    <property type="evidence" value="ECO:0007669"/>
    <property type="project" value="InterPro"/>
</dbReference>
<dbReference type="EMBL" id="BMAO01037807">
    <property type="protein sequence ID" value="GFR20307.1"/>
    <property type="molecule type" value="Genomic_DNA"/>
</dbReference>
<sequence length="890" mass="101657">MDSGKFLEFASQNKSKKSPFAFKELVKDLNADEIDKMWEELSKNVFERMEIIIGSSNKGSPNKKESTTKKTTLEICHIVQAAIDLASVIFQQSMPVSQGLLLMIVFLNRILFEIPSDLENLKNSIALICEKMINLNYLKEDNELITFNVIIYLIKRSLVHKKKNDVKRIYALRSVIPKIINMKEVDSNEVWSLYKQCATSPLYLSKQEGHKIISSFLTLDIDHVSEIHNVIKGYLPSATVIQGVAYGKMYFDAWSNAVKTKNEILKNELEITCLQDLILLTVNGRQRSLVLIVRKLLAQFHNQKKENYVSKMLYSLYRPILWRYLKNSDGLIRANTAQLFLDVFPLEDPDMKIVDTDAELNEQMIMIKDLLLDDFPIVRSTTIIGLCIAMSINWELFPETMLKTYFQIIVNHLSCDSSSVDVRCAVAKGFKVLLENPLTIPTLRIILPRLKPLFHDICDPVRIAFCQLLLRVKNICGIKYYDIVPLDHLLARMEEDPVVAKTIVNLIHNSYFPKDEQAENWLGRCVEMIRADRAASRVFFQYVPNFIGLDSAAPNLIELCKQLSCDQTALNSLEMSRTTACYKMKYGLAKTIKESIIKTLKETPFSLNLDKSTSNAQESILAILVQFYDNNQNEVVVHHFASLKMESCNSEAVFKAVVNTIEDNNIQWANLISVLMDSCNTMHGGKKGVETRLRSNKAPHLLDIDGDTCHTANNCAKKFASCFDRCLEDLFDDIYFDMKSCSKRENFFKICESLAIKKLKPLKRPDHSKVIFTGAEASTLLKKLSKNHPIAKEFQISLMKTYTNTAQHMKQKLPLKNSYLISFTALDPELRGKTSTILAFEKLSSFMSHIFSDNEKSKVEAEIRLYQSDIDITKEMLYTSDKSGNQVVYN</sequence>
<dbReference type="InterPro" id="IPR012337">
    <property type="entry name" value="RNaseH-like_sf"/>
</dbReference>
<reference evidence="1" key="1">
    <citation type="submission" date="2020-07" db="EMBL/GenBank/DDBJ databases">
        <title>Multicomponent nature underlies the extraordinary mechanical properties of spider dragline silk.</title>
        <authorList>
            <person name="Kono N."/>
            <person name="Nakamura H."/>
            <person name="Mori M."/>
            <person name="Yoshida Y."/>
            <person name="Ohtoshi R."/>
            <person name="Malay A.D."/>
            <person name="Moran D.A.P."/>
            <person name="Tomita M."/>
            <person name="Numata K."/>
            <person name="Arakawa K."/>
        </authorList>
    </citation>
    <scope>NUCLEOTIDE SEQUENCE</scope>
</reference>
<dbReference type="PANTHER" id="PTHR16199">
    <property type="entry name" value="CONDENSIN-2 COMPLEX SUBUNIT G2"/>
    <property type="match status" value="1"/>
</dbReference>
<dbReference type="InterPro" id="IPR011989">
    <property type="entry name" value="ARM-like"/>
</dbReference>
<proteinExistence type="predicted"/>
<dbReference type="OrthoDB" id="6428479at2759"/>
<keyword evidence="2" id="KW-1185">Reference proteome</keyword>
<dbReference type="Proteomes" id="UP000887116">
    <property type="component" value="Unassembled WGS sequence"/>
</dbReference>
<dbReference type="Pfam" id="PF12422">
    <property type="entry name" value="Condensin2nSMC"/>
    <property type="match status" value="1"/>
</dbReference>
<dbReference type="SUPFAM" id="SSF53098">
    <property type="entry name" value="Ribonuclease H-like"/>
    <property type="match status" value="1"/>
</dbReference>
<dbReference type="GO" id="GO:0000070">
    <property type="term" value="P:mitotic sister chromatid segregation"/>
    <property type="evidence" value="ECO:0007669"/>
    <property type="project" value="TreeGrafter"/>
</dbReference>
<dbReference type="Gene3D" id="1.25.10.10">
    <property type="entry name" value="Leucine-rich Repeat Variant"/>
    <property type="match status" value="1"/>
</dbReference>
<dbReference type="AlphaFoldDB" id="A0A8X6LTQ2"/>
<protein>
    <submittedName>
        <fullName evidence="1">Condensin-2 complex subunit G2</fullName>
    </submittedName>
</protein>
<evidence type="ECO:0000313" key="2">
    <source>
        <dbReference type="Proteomes" id="UP000887116"/>
    </source>
</evidence>
<dbReference type="PANTHER" id="PTHR16199:SF4">
    <property type="entry name" value="CONDENSIN-2 COMPLEX SUBUNIT G2"/>
    <property type="match status" value="1"/>
</dbReference>